<dbReference type="CDD" id="cd00093">
    <property type="entry name" value="HTH_XRE"/>
    <property type="match status" value="1"/>
</dbReference>
<dbReference type="GO" id="GO:0003677">
    <property type="term" value="F:DNA binding"/>
    <property type="evidence" value="ECO:0007669"/>
    <property type="project" value="InterPro"/>
</dbReference>
<dbReference type="PROSITE" id="PS50943">
    <property type="entry name" value="HTH_CROC1"/>
    <property type="match status" value="1"/>
</dbReference>
<accession>A0A0R1ZL93</accession>
<name>A0A0R1ZL93_9LACO</name>
<dbReference type="STRING" id="1291052.FC18_GL001099"/>
<keyword evidence="3" id="KW-1185">Reference proteome</keyword>
<proteinExistence type="predicted"/>
<dbReference type="OrthoDB" id="2319074at2"/>
<gene>
    <name evidence="2" type="ORF">FC18_GL001099</name>
</gene>
<dbReference type="InterPro" id="IPR010982">
    <property type="entry name" value="Lambda_DNA-bd_dom_sf"/>
</dbReference>
<dbReference type="Proteomes" id="UP000051679">
    <property type="component" value="Unassembled WGS sequence"/>
</dbReference>
<evidence type="ECO:0000313" key="3">
    <source>
        <dbReference type="Proteomes" id="UP000051679"/>
    </source>
</evidence>
<dbReference type="SMART" id="SM00530">
    <property type="entry name" value="HTH_XRE"/>
    <property type="match status" value="1"/>
</dbReference>
<comment type="caution">
    <text evidence="2">The sequence shown here is derived from an EMBL/GenBank/DDBJ whole genome shotgun (WGS) entry which is preliminary data.</text>
</comment>
<feature type="domain" description="HTH cro/C1-type" evidence="1">
    <location>
        <begin position="10"/>
        <end position="65"/>
    </location>
</feature>
<dbReference type="InterPro" id="IPR001387">
    <property type="entry name" value="Cro/C1-type_HTH"/>
</dbReference>
<evidence type="ECO:0000313" key="2">
    <source>
        <dbReference type="EMBL" id="KRM55725.1"/>
    </source>
</evidence>
<dbReference type="Gene3D" id="1.10.260.40">
    <property type="entry name" value="lambda repressor-like DNA-binding domains"/>
    <property type="match status" value="1"/>
</dbReference>
<dbReference type="PATRIC" id="fig|1291052.5.peg.1116"/>
<organism evidence="2 3">
    <name type="scientific">Lacticaseibacillus sharpeae JCM 1186 = DSM 20505</name>
    <dbReference type="NCBI Taxonomy" id="1291052"/>
    <lineage>
        <taxon>Bacteria</taxon>
        <taxon>Bacillati</taxon>
        <taxon>Bacillota</taxon>
        <taxon>Bacilli</taxon>
        <taxon>Lactobacillales</taxon>
        <taxon>Lactobacillaceae</taxon>
        <taxon>Lacticaseibacillus</taxon>
    </lineage>
</organism>
<reference evidence="2 3" key="1">
    <citation type="journal article" date="2015" name="Genome Announc.">
        <title>Expanding the biotechnology potential of lactobacilli through comparative genomics of 213 strains and associated genera.</title>
        <authorList>
            <person name="Sun Z."/>
            <person name="Harris H.M."/>
            <person name="McCann A."/>
            <person name="Guo C."/>
            <person name="Argimon S."/>
            <person name="Zhang W."/>
            <person name="Yang X."/>
            <person name="Jeffery I.B."/>
            <person name="Cooney J.C."/>
            <person name="Kagawa T.F."/>
            <person name="Liu W."/>
            <person name="Song Y."/>
            <person name="Salvetti E."/>
            <person name="Wrobel A."/>
            <person name="Rasinkangas P."/>
            <person name="Parkhill J."/>
            <person name="Rea M.C."/>
            <person name="O'Sullivan O."/>
            <person name="Ritari J."/>
            <person name="Douillard F.P."/>
            <person name="Paul Ross R."/>
            <person name="Yang R."/>
            <person name="Briner A.E."/>
            <person name="Felis G.E."/>
            <person name="de Vos W.M."/>
            <person name="Barrangou R."/>
            <person name="Klaenhammer T.R."/>
            <person name="Caufield P.W."/>
            <person name="Cui Y."/>
            <person name="Zhang H."/>
            <person name="O'Toole P.W."/>
        </authorList>
    </citation>
    <scope>NUCLEOTIDE SEQUENCE [LARGE SCALE GENOMIC DNA]</scope>
    <source>
        <strain evidence="2 3">DSM 20505</strain>
    </source>
</reference>
<evidence type="ECO:0000259" key="1">
    <source>
        <dbReference type="PROSITE" id="PS50943"/>
    </source>
</evidence>
<dbReference type="EMBL" id="AYYO01000014">
    <property type="protein sequence ID" value="KRM55725.1"/>
    <property type="molecule type" value="Genomic_DNA"/>
</dbReference>
<dbReference type="SUPFAM" id="SSF47413">
    <property type="entry name" value="lambda repressor-like DNA-binding domains"/>
    <property type="match status" value="1"/>
</dbReference>
<dbReference type="AlphaFoldDB" id="A0A0R1ZL93"/>
<sequence length="71" mass="8115">MNYVINTEVIKKLRLQRQLTLVAAANAIGLTRADQYLRRENGQYQFKATELPALADLLGVPMEKLFIKSKH</sequence>
<protein>
    <recommendedName>
        <fullName evidence="1">HTH cro/C1-type domain-containing protein</fullName>
    </recommendedName>
</protein>
<dbReference type="Pfam" id="PF13560">
    <property type="entry name" value="HTH_31"/>
    <property type="match status" value="1"/>
</dbReference>